<evidence type="ECO:0000256" key="3">
    <source>
        <dbReference type="ARBA" id="ARBA00022454"/>
    </source>
</evidence>
<evidence type="ECO:0000313" key="10">
    <source>
        <dbReference type="EMBL" id="KAL3231361.1"/>
    </source>
</evidence>
<proteinExistence type="inferred from homology"/>
<evidence type="ECO:0000313" key="11">
    <source>
        <dbReference type="Proteomes" id="UP001623330"/>
    </source>
</evidence>
<sequence length="89" mass="10688">MPPYHLKSRTNSVESIYLHSWILPCLNRYLERHSVKVVQRIKPKDIRFPILSPSIYRNKRHFVKPTRFYKVDNYTVYASVKDSSHQILS</sequence>
<comment type="function">
    <text evidence="8">Component of the telomerase complex involved in telomere replication. Stimulates RNA/DNA heteroduplex unwinding which favors the telomere replication by the telomerase.</text>
</comment>
<name>A0ABR4NSJ4_9SACH</name>
<keyword evidence="5" id="KW-0539">Nucleus</keyword>
<evidence type="ECO:0000256" key="8">
    <source>
        <dbReference type="ARBA" id="ARBA00024878"/>
    </source>
</evidence>
<evidence type="ECO:0000256" key="4">
    <source>
        <dbReference type="ARBA" id="ARBA00022895"/>
    </source>
</evidence>
<reference evidence="10 11" key="1">
    <citation type="submission" date="2024-05" db="EMBL/GenBank/DDBJ databases">
        <title>Long read based assembly of the Candida bracarensis genome reveals expanded adhesin content.</title>
        <authorList>
            <person name="Marcet-Houben M."/>
            <person name="Ksiezopolska E."/>
            <person name="Gabaldon T."/>
        </authorList>
    </citation>
    <scope>NUCLEOTIDE SEQUENCE [LARGE SCALE GENOMIC DNA]</scope>
    <source>
        <strain evidence="10 11">CBM6</strain>
    </source>
</reference>
<dbReference type="InterPro" id="IPR019437">
    <property type="entry name" value="TPP1/Est3"/>
</dbReference>
<evidence type="ECO:0000256" key="6">
    <source>
        <dbReference type="ARBA" id="ARBA00023777"/>
    </source>
</evidence>
<dbReference type="Gene3D" id="2.40.50.960">
    <property type="match status" value="1"/>
</dbReference>
<evidence type="ECO:0000256" key="5">
    <source>
        <dbReference type="ARBA" id="ARBA00023242"/>
    </source>
</evidence>
<comment type="similarity">
    <text evidence="6">Belongs to the EST3 family.</text>
</comment>
<gene>
    <name evidence="10" type="ORF">RNJ44_00396</name>
</gene>
<evidence type="ECO:0000256" key="7">
    <source>
        <dbReference type="ARBA" id="ARBA00023906"/>
    </source>
</evidence>
<evidence type="ECO:0000256" key="2">
    <source>
        <dbReference type="ARBA" id="ARBA00004574"/>
    </source>
</evidence>
<dbReference type="EMBL" id="JBEVYD010000007">
    <property type="protein sequence ID" value="KAL3231361.1"/>
    <property type="molecule type" value="Genomic_DNA"/>
</dbReference>
<evidence type="ECO:0000256" key="1">
    <source>
        <dbReference type="ARBA" id="ARBA00004123"/>
    </source>
</evidence>
<keyword evidence="4" id="KW-0779">Telomere</keyword>
<comment type="caution">
    <text evidence="10">The sequence shown here is derived from an EMBL/GenBank/DDBJ whole genome shotgun (WGS) entry which is preliminary data.</text>
</comment>
<protein>
    <recommendedName>
        <fullName evidence="7">Telomere replication protein EST3</fullName>
    </recommendedName>
</protein>
<keyword evidence="11" id="KW-1185">Reference proteome</keyword>
<organism evidence="10 11">
    <name type="scientific">Nakaseomyces bracarensis</name>
    <dbReference type="NCBI Taxonomy" id="273131"/>
    <lineage>
        <taxon>Eukaryota</taxon>
        <taxon>Fungi</taxon>
        <taxon>Dikarya</taxon>
        <taxon>Ascomycota</taxon>
        <taxon>Saccharomycotina</taxon>
        <taxon>Saccharomycetes</taxon>
        <taxon>Saccharomycetales</taxon>
        <taxon>Saccharomycetaceae</taxon>
        <taxon>Nakaseomyces</taxon>
    </lineage>
</organism>
<dbReference type="Pfam" id="PF10341">
    <property type="entry name" value="TPP1"/>
    <property type="match status" value="1"/>
</dbReference>
<dbReference type="Proteomes" id="UP001623330">
    <property type="component" value="Unassembled WGS sequence"/>
</dbReference>
<accession>A0ABR4NSJ4</accession>
<feature type="domain" description="Shelterin complex subunit TPP1/Est3" evidence="9">
    <location>
        <begin position="18"/>
        <end position="88"/>
    </location>
</feature>
<evidence type="ECO:0000259" key="9">
    <source>
        <dbReference type="Pfam" id="PF10341"/>
    </source>
</evidence>
<keyword evidence="3" id="KW-0158">Chromosome</keyword>
<comment type="subcellular location">
    <subcellularLocation>
        <location evidence="2">Chromosome</location>
        <location evidence="2">Telomere</location>
    </subcellularLocation>
    <subcellularLocation>
        <location evidence="1">Nucleus</location>
    </subcellularLocation>
</comment>